<evidence type="ECO:0000256" key="6">
    <source>
        <dbReference type="ARBA" id="ARBA00022989"/>
    </source>
</evidence>
<dbReference type="Proteomes" id="UP001564408">
    <property type="component" value="Unassembled WGS sequence"/>
</dbReference>
<dbReference type="PANTHER" id="PTHR30413">
    <property type="entry name" value="INNER MEMBRANE TRANSPORT PERMEASE"/>
    <property type="match status" value="1"/>
</dbReference>
<keyword evidence="3 9" id="KW-0813">Transport</keyword>
<dbReference type="EMBL" id="JBDKXB010000011">
    <property type="protein sequence ID" value="MEY6432691.1"/>
    <property type="molecule type" value="Genomic_DNA"/>
</dbReference>
<feature type="transmembrane region" description="Helical" evidence="9">
    <location>
        <begin position="82"/>
        <end position="99"/>
    </location>
</feature>
<feature type="transmembrane region" description="Helical" evidence="9">
    <location>
        <begin position="252"/>
        <end position="269"/>
    </location>
</feature>
<comment type="caution">
    <text evidence="11">The sequence shown here is derived from an EMBL/GenBank/DDBJ whole genome shotgun (WGS) entry which is preliminary data.</text>
</comment>
<evidence type="ECO:0000256" key="1">
    <source>
        <dbReference type="ARBA" id="ARBA00004651"/>
    </source>
</evidence>
<keyword evidence="7" id="KW-0762">Sugar transport</keyword>
<dbReference type="Pfam" id="PF01061">
    <property type="entry name" value="ABC2_membrane"/>
    <property type="match status" value="1"/>
</dbReference>
<keyword evidence="12" id="KW-1185">Reference proteome</keyword>
<dbReference type="InterPro" id="IPR047817">
    <property type="entry name" value="ABC2_TM_bact-type"/>
</dbReference>
<dbReference type="InterPro" id="IPR013525">
    <property type="entry name" value="ABC2_TM"/>
</dbReference>
<feature type="transmembrane region" description="Helical" evidence="9">
    <location>
        <begin position="157"/>
        <end position="183"/>
    </location>
</feature>
<dbReference type="RefSeq" id="WP_369667078.1">
    <property type="nucleotide sequence ID" value="NZ_JBDKXB010000011.1"/>
</dbReference>
<evidence type="ECO:0000313" key="12">
    <source>
        <dbReference type="Proteomes" id="UP001564408"/>
    </source>
</evidence>
<keyword evidence="7" id="KW-0625">Polysaccharide transport</keyword>
<evidence type="ECO:0000256" key="2">
    <source>
        <dbReference type="ARBA" id="ARBA00007783"/>
    </source>
</evidence>
<evidence type="ECO:0000256" key="8">
    <source>
        <dbReference type="ARBA" id="ARBA00023136"/>
    </source>
</evidence>
<evidence type="ECO:0000313" key="11">
    <source>
        <dbReference type="EMBL" id="MEY6432691.1"/>
    </source>
</evidence>
<evidence type="ECO:0000259" key="10">
    <source>
        <dbReference type="PROSITE" id="PS51012"/>
    </source>
</evidence>
<comment type="similarity">
    <text evidence="2 9">Belongs to the ABC-2 integral membrane protein family.</text>
</comment>
<evidence type="ECO:0000256" key="3">
    <source>
        <dbReference type="ARBA" id="ARBA00022448"/>
    </source>
</evidence>
<evidence type="ECO:0000256" key="4">
    <source>
        <dbReference type="ARBA" id="ARBA00022475"/>
    </source>
</evidence>
<dbReference type="PROSITE" id="PS51012">
    <property type="entry name" value="ABC_TM2"/>
    <property type="match status" value="1"/>
</dbReference>
<dbReference type="PANTHER" id="PTHR30413:SF10">
    <property type="entry name" value="CAPSULE POLYSACCHARIDE EXPORT INNER-MEMBRANE PROTEIN CTRC"/>
    <property type="match status" value="1"/>
</dbReference>
<comment type="subcellular location">
    <subcellularLocation>
        <location evidence="9">Cell inner membrane</location>
        <topology evidence="9">Multi-pass membrane protein</topology>
    </subcellularLocation>
    <subcellularLocation>
        <location evidence="1">Cell membrane</location>
        <topology evidence="1">Multi-pass membrane protein</topology>
    </subcellularLocation>
</comment>
<gene>
    <name evidence="11" type="ORF">ABC977_09770</name>
</gene>
<keyword evidence="6 9" id="KW-1133">Transmembrane helix</keyword>
<accession>A0ABV4BE12</accession>
<reference evidence="11 12" key="1">
    <citation type="submission" date="2024-05" db="EMBL/GenBank/DDBJ databases">
        <title>Genome Sequence and Characterization of the New Strain Purple Sulfur Bacterium of Genus Thioalkalicoccus.</title>
        <authorList>
            <person name="Bryantseva I.A."/>
            <person name="Kyndt J.A."/>
            <person name="Imhoff J.F."/>
        </authorList>
    </citation>
    <scope>NUCLEOTIDE SEQUENCE [LARGE SCALE GENOMIC DNA]</scope>
    <source>
        <strain evidence="11 12">Um2</strain>
    </source>
</reference>
<feature type="transmembrane region" description="Helical" evidence="9">
    <location>
        <begin position="195"/>
        <end position="216"/>
    </location>
</feature>
<feature type="transmembrane region" description="Helical" evidence="9">
    <location>
        <begin position="50"/>
        <end position="70"/>
    </location>
</feature>
<evidence type="ECO:0000256" key="7">
    <source>
        <dbReference type="ARBA" id="ARBA00023047"/>
    </source>
</evidence>
<protein>
    <recommendedName>
        <fullName evidence="9">Transport permease protein</fullName>
    </recommendedName>
</protein>
<keyword evidence="5 9" id="KW-0812">Transmembrane</keyword>
<feature type="domain" description="ABC transmembrane type-2" evidence="10">
    <location>
        <begin position="46"/>
        <end position="275"/>
    </location>
</feature>
<name>A0ABV4BE12_9GAMM</name>
<proteinExistence type="inferred from homology"/>
<feature type="transmembrane region" description="Helical" evidence="9">
    <location>
        <begin position="130"/>
        <end position="151"/>
    </location>
</feature>
<evidence type="ECO:0000256" key="5">
    <source>
        <dbReference type="ARBA" id="ARBA00022692"/>
    </source>
</evidence>
<keyword evidence="8 9" id="KW-0472">Membrane</keyword>
<evidence type="ECO:0000256" key="9">
    <source>
        <dbReference type="RuleBase" id="RU361157"/>
    </source>
</evidence>
<sequence>MSASRTPARRRRPAFAQLMLLLTRYRQLTWEMTRREISERYAGQMLGSVWAIGHPVLLMGLYVFIFAYVFPTRLGLTEDMPRSFVVYILAGLIPWITFADAMNKSTVVVIGNASLVKQVAFPLEVLPVKVVLAACVTQLVATPILLGYALFVDPSGLPWTVALLPVLFLLQLLAMIGVAYLLAAATVYLRDLREIVQVFTTAGLFLAPILYLPTWVEHAWPPLRWVLLLNPFSHLVWCYQDLLYFGRIEHPVSWIVLMTLSTALFYLGFRVFQRLRVLFGDFL</sequence>
<organism evidence="11 12">
    <name type="scientific">Thioalkalicoccus limnaeus</name>
    <dbReference type="NCBI Taxonomy" id="120681"/>
    <lineage>
        <taxon>Bacteria</taxon>
        <taxon>Pseudomonadati</taxon>
        <taxon>Pseudomonadota</taxon>
        <taxon>Gammaproteobacteria</taxon>
        <taxon>Chromatiales</taxon>
        <taxon>Chromatiaceae</taxon>
        <taxon>Thioalkalicoccus</taxon>
    </lineage>
</organism>
<keyword evidence="4 9" id="KW-1003">Cell membrane</keyword>